<dbReference type="AlphaFoldDB" id="A0A6M3L847"/>
<sequence length="281" mass="33066">MVTSIEIPEKLLMTSHNGKPLLSNGEKLYFSWRDMVDEESWMRLTKGSPFLKAKHFKNTTAFKRYFILSCGLLTGCVEVYGRERSGKSLFAYHLAMQLRDLFDKPCVFNRKPKLGFGAYETMPDEEFKAELDKLNQLVNDIEKLSINDNDEYPIDIQKRISELKFCGKSYVDDEAYKDVEKSRRTNRTRAYGQLVRQMWHLDILFMFISPDVKDFDVRMIHDRVTHRVQCRYERGWCNYNITVNTPYINGIVKSMELQPSKWSHLWNSHNLVGVSNFRIAT</sequence>
<name>A0A6M3L847_9ZZZZ</name>
<proteinExistence type="predicted"/>
<accession>A0A6M3L847</accession>
<dbReference type="EMBL" id="MT142856">
    <property type="protein sequence ID" value="QJA89601.1"/>
    <property type="molecule type" value="Genomic_DNA"/>
</dbReference>
<protein>
    <submittedName>
        <fullName evidence="1">Uncharacterized protein</fullName>
    </submittedName>
</protein>
<reference evidence="1" key="1">
    <citation type="submission" date="2020-03" db="EMBL/GenBank/DDBJ databases">
        <title>The deep terrestrial virosphere.</title>
        <authorList>
            <person name="Holmfeldt K."/>
            <person name="Nilsson E."/>
            <person name="Simone D."/>
            <person name="Lopez-Fernandez M."/>
            <person name="Wu X."/>
            <person name="de Brujin I."/>
            <person name="Lundin D."/>
            <person name="Andersson A."/>
            <person name="Bertilsson S."/>
            <person name="Dopson M."/>
        </authorList>
    </citation>
    <scope>NUCLEOTIDE SEQUENCE</scope>
    <source>
        <strain evidence="1">MM415B02525</strain>
    </source>
</reference>
<gene>
    <name evidence="1" type="ORF">MM415B02525_0003</name>
</gene>
<organism evidence="1">
    <name type="scientific">viral metagenome</name>
    <dbReference type="NCBI Taxonomy" id="1070528"/>
    <lineage>
        <taxon>unclassified sequences</taxon>
        <taxon>metagenomes</taxon>
        <taxon>organismal metagenomes</taxon>
    </lineage>
</organism>
<evidence type="ECO:0000313" key="1">
    <source>
        <dbReference type="EMBL" id="QJA89601.1"/>
    </source>
</evidence>